<organism evidence="3 4">
    <name type="scientific">Thermogemmata fonticola</name>
    <dbReference type="NCBI Taxonomy" id="2755323"/>
    <lineage>
        <taxon>Bacteria</taxon>
        <taxon>Pseudomonadati</taxon>
        <taxon>Planctomycetota</taxon>
        <taxon>Planctomycetia</taxon>
        <taxon>Gemmatales</taxon>
        <taxon>Gemmataceae</taxon>
        <taxon>Thermogemmata</taxon>
    </lineage>
</organism>
<proteinExistence type="predicted"/>
<keyword evidence="2" id="KW-0812">Transmembrane</keyword>
<dbReference type="EMBL" id="JACEFB010000005">
    <property type="protein sequence ID" value="MBA2226309.1"/>
    <property type="molecule type" value="Genomic_DNA"/>
</dbReference>
<reference evidence="3 4" key="1">
    <citation type="submission" date="2020-07" db="EMBL/GenBank/DDBJ databases">
        <title>Thermogemmata thermophila gen. nov., sp. nov., a novel moderate thermophilic planctomycete from a Kamchatka hot spring.</title>
        <authorList>
            <person name="Elcheninov A.G."/>
            <person name="Podosokorskaya O.A."/>
            <person name="Kovaleva O.L."/>
            <person name="Novikov A."/>
            <person name="Bonch-Osmolovskaya E.A."/>
            <person name="Toshchakov S.V."/>
            <person name="Kublanov I.V."/>
        </authorList>
    </citation>
    <scope>NUCLEOTIDE SEQUENCE [LARGE SCALE GENOMIC DNA]</scope>
    <source>
        <strain evidence="3 4">2918</strain>
    </source>
</reference>
<keyword evidence="2" id="KW-1133">Transmembrane helix</keyword>
<gene>
    <name evidence="3" type="ORF">H0921_09075</name>
</gene>
<evidence type="ECO:0000256" key="2">
    <source>
        <dbReference type="SAM" id="Phobius"/>
    </source>
</evidence>
<keyword evidence="2" id="KW-0472">Membrane</keyword>
<keyword evidence="4" id="KW-1185">Reference proteome</keyword>
<feature type="transmembrane region" description="Helical" evidence="2">
    <location>
        <begin position="183"/>
        <end position="203"/>
    </location>
</feature>
<dbReference type="AlphaFoldDB" id="A0A7V8VE02"/>
<dbReference type="RefSeq" id="WP_194537748.1">
    <property type="nucleotide sequence ID" value="NZ_JACEFB010000005.1"/>
</dbReference>
<name>A0A7V8VE02_9BACT</name>
<feature type="compositionally biased region" description="Basic and acidic residues" evidence="1">
    <location>
        <begin position="271"/>
        <end position="280"/>
    </location>
</feature>
<evidence type="ECO:0000256" key="1">
    <source>
        <dbReference type="SAM" id="MobiDB-lite"/>
    </source>
</evidence>
<comment type="caution">
    <text evidence="3">The sequence shown here is derived from an EMBL/GenBank/DDBJ whole genome shotgun (WGS) entry which is preliminary data.</text>
</comment>
<evidence type="ECO:0000313" key="4">
    <source>
        <dbReference type="Proteomes" id="UP000542342"/>
    </source>
</evidence>
<feature type="region of interest" description="Disordered" evidence="1">
    <location>
        <begin position="213"/>
        <end position="302"/>
    </location>
</feature>
<evidence type="ECO:0000313" key="3">
    <source>
        <dbReference type="EMBL" id="MBA2226309.1"/>
    </source>
</evidence>
<dbReference type="Proteomes" id="UP000542342">
    <property type="component" value="Unassembled WGS sequence"/>
</dbReference>
<protein>
    <submittedName>
        <fullName evidence="3">Uncharacterized protein</fullName>
    </submittedName>
</protein>
<accession>A0A7V8VE02</accession>
<sequence>MPRLTLRTLLAYLDDTLEPEEARDLGLKIAENPEVQQLIERIKRVTRRRGLGAPPPISDEDEVSDPNTVAEYLDNRLDSESIKEFEAACLKSDALLAEVAACHQILTLVLTEPVRVPPPAYQRMYRLLPPPLANHQRKPGKAPTLTPVPPPAPDNLESEEADVALLLGLKRYDSSDTWRGQSMLLGAIAGCVILLAIAIWMALPSPPTSTARVIPGSGDLAKSSQTPTDSLPPAPDKIPETDSQSKTTTPPPPVEPGKGASPEEILPPPKKPAEKPDISAEKQPAPKDFTPVTPPEQARKVAGEWLRSNTPILLVTREPRPDAPWLKVDESNANLFTNDIIVALPGYKADLKLNHEVALHLWGNVPEQYAVPFETPLEVRLRLHPPSQNFHADLTLEAGRIYITCQKPDTHIRLRLNGENGEVWDCISREANTEMMVQVHKAFVPGTPFAVEGGEPPRVTAVWLVTRGQSEFRAPKRFKKFTASAGNLVSWDSISGQLSEPQPLPKGERRYERFPLLSAEQGKPLQAALAELADGLKEPQGLRVHLESRLQAPFLPGNILPTTLAIYSYAAITEGADVEVMAGHLFDVLSDRDRPYARRAAITAASAWLARDSQNTKIFRNVLTDKKQLPPEEADLILFLLRGYSSRQRPDAAAAAEQLVQWLNHPNLVVREAALGNLIAYFDPNIVNRKELIDIPLTQRDAETYKTYLANWNKWLEEFKSSLQSSPPKQ</sequence>